<keyword evidence="2" id="KW-1185">Reference proteome</keyword>
<dbReference type="Proteomes" id="UP001597318">
    <property type="component" value="Unassembled WGS sequence"/>
</dbReference>
<evidence type="ECO:0000313" key="2">
    <source>
        <dbReference type="Proteomes" id="UP001597318"/>
    </source>
</evidence>
<organism evidence="1 2">
    <name type="scientific">Metabacillus endolithicus</name>
    <dbReference type="NCBI Taxonomy" id="1535204"/>
    <lineage>
        <taxon>Bacteria</taxon>
        <taxon>Bacillati</taxon>
        <taxon>Bacillota</taxon>
        <taxon>Bacilli</taxon>
        <taxon>Bacillales</taxon>
        <taxon>Bacillaceae</taxon>
        <taxon>Metabacillus</taxon>
    </lineage>
</organism>
<name>A0ABW5BUL9_9BACI</name>
<dbReference type="InterPro" id="IPR020302">
    <property type="entry name" value="YnfE-like"/>
</dbReference>
<gene>
    <name evidence="1" type="ORF">ACFSKK_02735</name>
</gene>
<comment type="caution">
    <text evidence="1">The sequence shown here is derived from an EMBL/GenBank/DDBJ whole genome shotgun (WGS) entry which is preliminary data.</text>
</comment>
<accession>A0ABW5BUL9</accession>
<evidence type="ECO:0000313" key="1">
    <source>
        <dbReference type="EMBL" id="MFD2212625.1"/>
    </source>
</evidence>
<dbReference type="EMBL" id="JBHUIK010000001">
    <property type="protein sequence ID" value="MFD2212625.1"/>
    <property type="molecule type" value="Genomic_DNA"/>
</dbReference>
<sequence>MDELKHYVQIIKQNLETLSAPDYEGKDEELMRQQEELEKVEHHFLSEINSSESFDQIVNAAVKCASNEISLDELEDEYNLLTK</sequence>
<protein>
    <submittedName>
        <fullName evidence="1">YnfE family protein</fullName>
    </submittedName>
</protein>
<proteinExistence type="predicted"/>
<reference evidence="2" key="1">
    <citation type="journal article" date="2019" name="Int. J. Syst. Evol. Microbiol.">
        <title>The Global Catalogue of Microorganisms (GCM) 10K type strain sequencing project: providing services to taxonomists for standard genome sequencing and annotation.</title>
        <authorList>
            <consortium name="The Broad Institute Genomics Platform"/>
            <consortium name="The Broad Institute Genome Sequencing Center for Infectious Disease"/>
            <person name="Wu L."/>
            <person name="Ma J."/>
        </authorList>
    </citation>
    <scope>NUCLEOTIDE SEQUENCE [LARGE SCALE GENOMIC DNA]</scope>
    <source>
        <strain evidence="2">CGMCC 1.15474</strain>
    </source>
</reference>
<dbReference type="RefSeq" id="WP_247342062.1">
    <property type="nucleotide sequence ID" value="NZ_CP095550.1"/>
</dbReference>
<dbReference type="Pfam" id="PF17452">
    <property type="entry name" value="YnfE"/>
    <property type="match status" value="1"/>
</dbReference>